<name>A0AAZ3R672_ONCTS</name>
<reference evidence="1" key="2">
    <citation type="submission" date="2025-05" db="UniProtKB">
        <authorList>
            <consortium name="Ensembl"/>
        </authorList>
    </citation>
    <scope>IDENTIFICATION</scope>
</reference>
<reference evidence="2" key="1">
    <citation type="journal article" date="2018" name="PLoS ONE">
        <title>Chinook salmon (Oncorhynchus tshawytscha) genome and transcriptome.</title>
        <authorList>
            <person name="Christensen K.A."/>
            <person name="Leong J.S."/>
            <person name="Sakhrani D."/>
            <person name="Biagi C.A."/>
            <person name="Minkley D.R."/>
            <person name="Withler R.E."/>
            <person name="Rondeau E.B."/>
            <person name="Koop B.F."/>
            <person name="Devlin R.H."/>
        </authorList>
    </citation>
    <scope>NUCLEOTIDE SEQUENCE [LARGE SCALE GENOMIC DNA]</scope>
</reference>
<evidence type="ECO:0000313" key="1">
    <source>
        <dbReference type="Ensembl" id="ENSOTSP00005137062.1"/>
    </source>
</evidence>
<proteinExistence type="predicted"/>
<gene>
    <name evidence="1" type="primary">FXYD6</name>
</gene>
<protein>
    <submittedName>
        <fullName evidence="1">Uncharacterized protein</fullName>
    </submittedName>
</protein>
<dbReference type="AlphaFoldDB" id="A0AAZ3R672"/>
<accession>A0AAZ3R672</accession>
<keyword evidence="2" id="KW-1185">Reference proteome</keyword>
<organism evidence="1 2">
    <name type="scientific">Oncorhynchus tshawytscha</name>
    <name type="common">Chinook salmon</name>
    <name type="synonym">Salmo tshawytscha</name>
    <dbReference type="NCBI Taxonomy" id="74940"/>
    <lineage>
        <taxon>Eukaryota</taxon>
        <taxon>Metazoa</taxon>
        <taxon>Chordata</taxon>
        <taxon>Craniata</taxon>
        <taxon>Vertebrata</taxon>
        <taxon>Euteleostomi</taxon>
        <taxon>Actinopterygii</taxon>
        <taxon>Neopterygii</taxon>
        <taxon>Teleostei</taxon>
        <taxon>Protacanthopterygii</taxon>
        <taxon>Salmoniformes</taxon>
        <taxon>Salmonidae</taxon>
        <taxon>Salmoninae</taxon>
        <taxon>Oncorhynchus</taxon>
    </lineage>
</organism>
<evidence type="ECO:0000313" key="2">
    <source>
        <dbReference type="Proteomes" id="UP000694402"/>
    </source>
</evidence>
<sequence>MSVIVGTIEQFDESFEQRSSYTEEFKYFVLVNDIDQDNIVPTCFSVMGPKTCNLLDSLLQPDRSGNKTYGDIVEILKGHFSQEPLVNAERFRFHRRHQEEGESVPMFAVALKKLSEH</sequence>
<dbReference type="Ensembl" id="ENSOTST00005185518.1">
    <property type="protein sequence ID" value="ENSOTSP00005137062.1"/>
    <property type="gene ID" value="ENSOTSG00005060102.1"/>
</dbReference>
<dbReference type="Ensembl" id="ENSOTST00005119816.1">
    <property type="protein sequence ID" value="ENSOTSP00005126448.1"/>
    <property type="gene ID" value="ENSOTSG00005060102.1"/>
</dbReference>
<dbReference type="Proteomes" id="UP000694402">
    <property type="component" value="Unassembled WGS sequence"/>
</dbReference>